<gene>
    <name evidence="2" type="ORF">FC756_20465</name>
</gene>
<feature type="compositionally biased region" description="Polar residues" evidence="1">
    <location>
        <begin position="50"/>
        <end position="59"/>
    </location>
</feature>
<protein>
    <submittedName>
        <fullName evidence="2">Uncharacterized protein</fullName>
    </submittedName>
</protein>
<dbReference type="Proteomes" id="UP000308744">
    <property type="component" value="Unassembled WGS sequence"/>
</dbReference>
<dbReference type="EMBL" id="SZPU01000090">
    <property type="protein sequence ID" value="TKI59751.1"/>
    <property type="molecule type" value="Genomic_DNA"/>
</dbReference>
<accession>A0A4U2YJC3</accession>
<evidence type="ECO:0000313" key="2">
    <source>
        <dbReference type="EMBL" id="TKI59751.1"/>
    </source>
</evidence>
<name>A0A4U2YJC3_9BACI</name>
<dbReference type="AlphaFoldDB" id="A0A4U2YJC3"/>
<evidence type="ECO:0000256" key="1">
    <source>
        <dbReference type="SAM" id="MobiDB-lite"/>
    </source>
</evidence>
<dbReference type="RefSeq" id="WP_107897772.1">
    <property type="nucleotide sequence ID" value="NZ_PYWM01000058.1"/>
</dbReference>
<keyword evidence="3" id="KW-1185">Reference proteome</keyword>
<proteinExistence type="predicted"/>
<sequence>MTNVQLTTATAIVGTKGVGSVTKVGKLKGDLPSSKPKPTKNPKKPEETKGTGNATNQVTKRSDPATYYTYDELRAMTKESGLTGRNVGFESHHLLSKQFASKFDVSQGDIISAPLTPMNHRGSGGEKIIGSGMNINNAIQKELKNIVGTNTERAAVKNATPEQIWQAHRNVYEKMGNSDWAKAIYDAHVKPLGIPYK</sequence>
<evidence type="ECO:0000313" key="3">
    <source>
        <dbReference type="Proteomes" id="UP000308744"/>
    </source>
</evidence>
<comment type="caution">
    <text evidence="2">The sequence shown here is derived from an EMBL/GenBank/DDBJ whole genome shotgun (WGS) entry which is preliminary data.</text>
</comment>
<organism evidence="2 3">
    <name type="scientific">Lysinibacillus mangiferihumi</name>
    <dbReference type="NCBI Taxonomy" id="1130819"/>
    <lineage>
        <taxon>Bacteria</taxon>
        <taxon>Bacillati</taxon>
        <taxon>Bacillota</taxon>
        <taxon>Bacilli</taxon>
        <taxon>Bacillales</taxon>
        <taxon>Bacillaceae</taxon>
        <taxon>Lysinibacillus</taxon>
    </lineage>
</organism>
<feature type="region of interest" description="Disordered" evidence="1">
    <location>
        <begin position="22"/>
        <end position="63"/>
    </location>
</feature>
<reference evidence="2 3" key="1">
    <citation type="submission" date="2019-04" db="EMBL/GenBank/DDBJ databases">
        <title>Lysinibacillus genome sequencing.</title>
        <authorList>
            <person name="Dunlap C."/>
        </authorList>
    </citation>
    <scope>NUCLEOTIDE SEQUENCE [LARGE SCALE GENOMIC DNA]</scope>
    <source>
        <strain evidence="2 3">CCTCC AB 2010389</strain>
    </source>
</reference>